<evidence type="ECO:0000313" key="2">
    <source>
        <dbReference type="EMBL" id="KAF9448100.1"/>
    </source>
</evidence>
<proteinExistence type="predicted"/>
<dbReference type="Proteomes" id="UP000807342">
    <property type="component" value="Unassembled WGS sequence"/>
</dbReference>
<accession>A0A9P5XEK8</accession>
<dbReference type="AlphaFoldDB" id="A0A9P5XEK8"/>
<feature type="domain" description="Phosphatidylglycerol lysyltransferase C-terminal" evidence="1">
    <location>
        <begin position="56"/>
        <end position="269"/>
    </location>
</feature>
<keyword evidence="3" id="KW-1185">Reference proteome</keyword>
<protein>
    <recommendedName>
        <fullName evidence="1">Phosphatidylglycerol lysyltransferase C-terminal domain-containing protein</fullName>
    </recommendedName>
</protein>
<reference evidence="2" key="1">
    <citation type="submission" date="2020-11" db="EMBL/GenBank/DDBJ databases">
        <authorList>
            <consortium name="DOE Joint Genome Institute"/>
            <person name="Ahrendt S."/>
            <person name="Riley R."/>
            <person name="Andreopoulos W."/>
            <person name="Labutti K."/>
            <person name="Pangilinan J."/>
            <person name="Ruiz-Duenas F.J."/>
            <person name="Barrasa J.M."/>
            <person name="Sanchez-Garcia M."/>
            <person name="Camarero S."/>
            <person name="Miyauchi S."/>
            <person name="Serrano A."/>
            <person name="Linde D."/>
            <person name="Babiker R."/>
            <person name="Drula E."/>
            <person name="Ayuso-Fernandez I."/>
            <person name="Pacheco R."/>
            <person name="Padilla G."/>
            <person name="Ferreira P."/>
            <person name="Barriuso J."/>
            <person name="Kellner H."/>
            <person name="Castanera R."/>
            <person name="Alfaro M."/>
            <person name="Ramirez L."/>
            <person name="Pisabarro A.G."/>
            <person name="Kuo A."/>
            <person name="Tritt A."/>
            <person name="Lipzen A."/>
            <person name="He G."/>
            <person name="Yan M."/>
            <person name="Ng V."/>
            <person name="Cullen D."/>
            <person name="Martin F."/>
            <person name="Rosso M.-N."/>
            <person name="Henrissat B."/>
            <person name="Hibbett D."/>
            <person name="Martinez A.T."/>
            <person name="Grigoriev I.V."/>
        </authorList>
    </citation>
    <scope>NUCLEOTIDE SEQUENCE</scope>
    <source>
        <strain evidence="2">MF-IS2</strain>
    </source>
</reference>
<evidence type="ECO:0000259" key="1">
    <source>
        <dbReference type="Pfam" id="PF09924"/>
    </source>
</evidence>
<sequence>MSNSINPDTLDKLSIADLIAEYGSSSATAWLESEQYKIWRPTEDIPQSKFKPVQGYMQKDSYVFAWGNPLVSSPEVLKPTARAFVDYVTTMNLQLVWACVDHNLEEILASNEFSWSVVSCIHEDIINPNRLLELTSSENRGREGARVVKDLKKNLRWAEKSGVCVEEFHAGVNTWSEEDQKVVRDGIQRWREGREGVQIASTTLKPCLDSKHRRYWVARQDGKVVGFLVLTPLRGDSSWQIKNAISFPDAPKGTSETLVYRTVKDLYEEKQDGVYKHHLGSTRNPLTITFGITASDHLKPIHNLGGWWVSVLSKTYGGVASAAGLLKRGAFRVRYSHILFNRLKLYTQVVSP</sequence>
<dbReference type="InterPro" id="IPR024320">
    <property type="entry name" value="LPG_synthase_C"/>
</dbReference>
<evidence type="ECO:0000313" key="3">
    <source>
        <dbReference type="Proteomes" id="UP000807342"/>
    </source>
</evidence>
<dbReference type="OrthoDB" id="372395at2759"/>
<dbReference type="EMBL" id="MU151173">
    <property type="protein sequence ID" value="KAF9448100.1"/>
    <property type="molecule type" value="Genomic_DNA"/>
</dbReference>
<dbReference type="Pfam" id="PF09924">
    <property type="entry name" value="LPG_synthase_C"/>
    <property type="match status" value="1"/>
</dbReference>
<gene>
    <name evidence="2" type="ORF">P691DRAFT_760201</name>
</gene>
<comment type="caution">
    <text evidence="2">The sequence shown here is derived from an EMBL/GenBank/DDBJ whole genome shotgun (WGS) entry which is preliminary data.</text>
</comment>
<name>A0A9P5XEK8_9AGAR</name>
<organism evidence="2 3">
    <name type="scientific">Macrolepiota fuliginosa MF-IS2</name>
    <dbReference type="NCBI Taxonomy" id="1400762"/>
    <lineage>
        <taxon>Eukaryota</taxon>
        <taxon>Fungi</taxon>
        <taxon>Dikarya</taxon>
        <taxon>Basidiomycota</taxon>
        <taxon>Agaricomycotina</taxon>
        <taxon>Agaricomycetes</taxon>
        <taxon>Agaricomycetidae</taxon>
        <taxon>Agaricales</taxon>
        <taxon>Agaricineae</taxon>
        <taxon>Agaricaceae</taxon>
        <taxon>Macrolepiota</taxon>
    </lineage>
</organism>